<dbReference type="Proteomes" id="UP000678393">
    <property type="component" value="Unassembled WGS sequence"/>
</dbReference>
<reference evidence="3" key="1">
    <citation type="submission" date="2021-04" db="EMBL/GenBank/DDBJ databases">
        <authorList>
            <consortium name="Molecular Ecology Group"/>
        </authorList>
    </citation>
    <scope>NUCLEOTIDE SEQUENCE</scope>
</reference>
<evidence type="ECO:0000313" key="4">
    <source>
        <dbReference type="Proteomes" id="UP000678393"/>
    </source>
</evidence>
<evidence type="ECO:0000259" key="2">
    <source>
        <dbReference type="SMART" id="SM00472"/>
    </source>
</evidence>
<gene>
    <name evidence="3" type="ORF">CUNI_LOCUS17981</name>
</gene>
<evidence type="ECO:0000313" key="3">
    <source>
        <dbReference type="EMBL" id="CAG5132423.1"/>
    </source>
</evidence>
<dbReference type="OrthoDB" id="300855at2759"/>
<comment type="caution">
    <text evidence="3">The sequence shown here is derived from an EMBL/GenBank/DDBJ whole genome shotgun (WGS) entry which is preliminary data.</text>
</comment>
<dbReference type="InterPro" id="IPR000699">
    <property type="entry name" value="RIH_dom"/>
</dbReference>
<dbReference type="SUPFAM" id="SSF100909">
    <property type="entry name" value="IP3 receptor type 1 binding core, domain 2"/>
    <property type="match status" value="1"/>
</dbReference>
<evidence type="ECO:0000256" key="1">
    <source>
        <dbReference type="ARBA" id="ARBA00022737"/>
    </source>
</evidence>
<keyword evidence="1" id="KW-0677">Repeat</keyword>
<dbReference type="PANTHER" id="PTHR13715:SF99">
    <property type="entry name" value="INOSITOL 1,4,5-TRISPHOSPHATE RECEPTOR-LIKE PROTEIN A"/>
    <property type="match status" value="1"/>
</dbReference>
<dbReference type="InterPro" id="IPR015925">
    <property type="entry name" value="Ryanodine_IP3_receptor"/>
</dbReference>
<protein>
    <recommendedName>
        <fullName evidence="2">MIR domain-containing protein</fullName>
    </recommendedName>
</protein>
<dbReference type="EMBL" id="CAJHNH020005346">
    <property type="protein sequence ID" value="CAG5132423.1"/>
    <property type="molecule type" value="Genomic_DNA"/>
</dbReference>
<dbReference type="AlphaFoldDB" id="A0A8S3ZSI2"/>
<dbReference type="Pfam" id="PF02815">
    <property type="entry name" value="MIR"/>
    <property type="match status" value="1"/>
</dbReference>
<dbReference type="GO" id="GO:0016020">
    <property type="term" value="C:membrane"/>
    <property type="evidence" value="ECO:0007669"/>
    <property type="project" value="InterPro"/>
</dbReference>
<dbReference type="PANTHER" id="PTHR13715">
    <property type="entry name" value="RYANODINE RECEPTOR AND IP3 RECEPTOR"/>
    <property type="match status" value="1"/>
</dbReference>
<feature type="non-terminal residue" evidence="3">
    <location>
        <position position="527"/>
    </location>
</feature>
<dbReference type="Gene3D" id="2.80.10.50">
    <property type="match status" value="1"/>
</dbReference>
<dbReference type="Pfam" id="PF01365">
    <property type="entry name" value="RYDR_ITPR"/>
    <property type="match status" value="1"/>
</dbReference>
<dbReference type="GO" id="GO:0005262">
    <property type="term" value="F:calcium channel activity"/>
    <property type="evidence" value="ECO:0007669"/>
    <property type="project" value="InterPro"/>
</dbReference>
<organism evidence="3 4">
    <name type="scientific">Candidula unifasciata</name>
    <dbReference type="NCBI Taxonomy" id="100452"/>
    <lineage>
        <taxon>Eukaryota</taxon>
        <taxon>Metazoa</taxon>
        <taxon>Spiralia</taxon>
        <taxon>Lophotrochozoa</taxon>
        <taxon>Mollusca</taxon>
        <taxon>Gastropoda</taxon>
        <taxon>Heterobranchia</taxon>
        <taxon>Euthyneura</taxon>
        <taxon>Panpulmonata</taxon>
        <taxon>Eupulmonata</taxon>
        <taxon>Stylommatophora</taxon>
        <taxon>Helicina</taxon>
        <taxon>Helicoidea</taxon>
        <taxon>Geomitridae</taxon>
        <taxon>Candidula</taxon>
    </lineage>
</organism>
<feature type="non-terminal residue" evidence="3">
    <location>
        <position position="1"/>
    </location>
</feature>
<dbReference type="InterPro" id="IPR035910">
    <property type="entry name" value="RyR/IP3R_RIH_dom_sf"/>
</dbReference>
<dbReference type="InterPro" id="IPR036300">
    <property type="entry name" value="MIR_dom_sf"/>
</dbReference>
<dbReference type="Gene3D" id="1.25.10.30">
    <property type="entry name" value="IP3 receptor type 1 binding core, RIH domain"/>
    <property type="match status" value="1"/>
</dbReference>
<dbReference type="SUPFAM" id="SSF82109">
    <property type="entry name" value="MIR domain"/>
    <property type="match status" value="1"/>
</dbReference>
<feature type="domain" description="MIR" evidence="2">
    <location>
        <begin position="66"/>
        <end position="112"/>
    </location>
</feature>
<dbReference type="SMART" id="SM00472">
    <property type="entry name" value="MIR"/>
    <property type="match status" value="1"/>
</dbReference>
<dbReference type="InterPro" id="IPR016093">
    <property type="entry name" value="MIR_motif"/>
</dbReference>
<keyword evidence="4" id="KW-1185">Reference proteome</keyword>
<accession>A0A8S3ZSI2</accession>
<name>A0A8S3ZSI2_9EUPU</name>
<dbReference type="CDD" id="cd23280">
    <property type="entry name" value="beta-trefoil_MIR_itr-1-like"/>
    <property type="match status" value="1"/>
</dbReference>
<proteinExistence type="predicted"/>
<sequence length="527" mass="61889">GGYVVRLFHKELEAYLVAEGLFDDAVIEDVHFRIRAIDQHRPKSLSPSTSGLIYWQVEAEHSILDGDVLRWEQQVRLRHMLTRQYLCIDSKMEVSLTPDASDPRTVFRLHSVLKERDEIQLESYARIEHVLTNCWLHAHKDEDYEKRQYHECDTERTMQGLKWDGAPLRKISASTESMYDDAYTIQMVAYADYLDFNFVAGMLPFLFNLIQDQQSDTPLTTRRTHEVITTLHEIKEFIVPGGIPDKNRQKLLRNFRVIDLLVKLLQCSLRDGDEQLHMIRIFKETYDVLHAYMLGRSRKNALYIAKYIDFFQTQFTQKGGIGLNVAQMIVELIRDKRKIVDRITQHHIEYFIQLLRSNPNYHFLDLLQVLCVCDQVAIPNNQSFIVQQWLRTYKDNIYLLDRGQNINKRPNIVYIKLSKDSGDWMALHQFVDVESDLYDPEMNQFLIHQLDLIKALCFGRNDFAIHTITREFGYITWEDAFLSVQSDFLPDSIRAKFTELIIGLFVDVGNNYSVLDNPNICFVYLLI</sequence>